<dbReference type="GeneID" id="8861555"/>
<proteinExistence type="predicted"/>
<evidence type="ECO:0000313" key="2">
    <source>
        <dbReference type="Proteomes" id="UP000006671"/>
    </source>
</evidence>
<dbReference type="SUPFAM" id="SSF55073">
    <property type="entry name" value="Nucleotide cyclase"/>
    <property type="match status" value="1"/>
</dbReference>
<dbReference type="RefSeq" id="XP_002681312.1">
    <property type="nucleotide sequence ID" value="XM_002681266.1"/>
</dbReference>
<name>D2V344_NAEGR</name>
<protein>
    <submittedName>
        <fullName evidence="1">Predicted protein</fullName>
    </submittedName>
</protein>
<dbReference type="Proteomes" id="UP000006671">
    <property type="component" value="Unassembled WGS sequence"/>
</dbReference>
<organism evidence="2">
    <name type="scientific">Naegleria gruberi</name>
    <name type="common">Amoeba</name>
    <dbReference type="NCBI Taxonomy" id="5762"/>
    <lineage>
        <taxon>Eukaryota</taxon>
        <taxon>Discoba</taxon>
        <taxon>Heterolobosea</taxon>
        <taxon>Tetramitia</taxon>
        <taxon>Eutetramitia</taxon>
        <taxon>Vahlkampfiidae</taxon>
        <taxon>Naegleria</taxon>
    </lineage>
</organism>
<reference evidence="1 2" key="1">
    <citation type="journal article" date="2010" name="Cell">
        <title>The genome of Naegleria gruberi illuminates early eukaryotic versatility.</title>
        <authorList>
            <person name="Fritz-Laylin L.K."/>
            <person name="Prochnik S.E."/>
            <person name="Ginger M.L."/>
            <person name="Dacks J.B."/>
            <person name="Carpenter M.L."/>
            <person name="Field M.C."/>
            <person name="Kuo A."/>
            <person name="Paredez A."/>
            <person name="Chapman J."/>
            <person name="Pham J."/>
            <person name="Shu S."/>
            <person name="Neupane R."/>
            <person name="Cipriano M."/>
            <person name="Mancuso J."/>
            <person name="Tu H."/>
            <person name="Salamov A."/>
            <person name="Lindquist E."/>
            <person name="Shapiro H."/>
            <person name="Lucas S."/>
            <person name="Grigoriev I.V."/>
            <person name="Cande W.Z."/>
            <person name="Fulton C."/>
            <person name="Rokhsar D.S."/>
            <person name="Dawson S.C."/>
        </authorList>
    </citation>
    <scope>NUCLEOTIDE SEQUENCE [LARGE SCALE GENOMIC DNA]</scope>
    <source>
        <strain evidence="1 2">NEG-M</strain>
    </source>
</reference>
<accession>D2V344</accession>
<dbReference type="EMBL" id="GG738850">
    <property type="protein sequence ID" value="EFC48568.1"/>
    <property type="molecule type" value="Genomic_DNA"/>
</dbReference>
<dbReference type="InParanoid" id="D2V344"/>
<evidence type="ECO:0000313" key="1">
    <source>
        <dbReference type="EMBL" id="EFC48568.1"/>
    </source>
</evidence>
<dbReference type="AlphaFoldDB" id="D2V344"/>
<dbReference type="InterPro" id="IPR029787">
    <property type="entry name" value="Nucleotide_cyclase"/>
</dbReference>
<keyword evidence="2" id="KW-1185">Reference proteome</keyword>
<dbReference type="KEGG" id="ngr:NAEGRDRAFT_63222"/>
<sequence length="220" mass="24653">MQAINSQLCEQVNLPPIQFGIGISRSECLIGNIGTAAVRFSALIGACSSNALRLSCLCAYLGTSILTDESLMLALQRGFITRPVHFIRKTSIFDGEVLSLEDGDDDNKQTIYQLLGESKLQDDEWLYELQQHENNNKYKEFDRAFDLLRVGSVDSKLLAEICDVFGSYLSKYPEDRVVSLLYTQLTELSKLDAKDVEKAVRSFSLEKTDVPLHTDPSFIL</sequence>
<dbReference type="VEuPathDB" id="AmoebaDB:NAEGRDRAFT_63222"/>
<gene>
    <name evidence="1" type="ORF">NAEGRDRAFT_63222</name>
</gene>